<protein>
    <submittedName>
        <fullName evidence="2">Uncharacterized protein</fullName>
    </submittedName>
</protein>
<evidence type="ECO:0000256" key="1">
    <source>
        <dbReference type="SAM" id="Coils"/>
    </source>
</evidence>
<sequence>MSQATKKNDFTHDKDAKSYSKLHSSFFSNFTIKSLKTEKQTSKKKIIPTTAQSGLREEFKKTFLPLLIDVFELRQMIETYKMQKKSPELECIGKVSKTPQEILSHLKQLQQDIEESQRWCSGVILQISKGIEEAKEALEMIQKENEDISHNKVHKNHITPFRRFINKIKDKLWQ</sequence>
<dbReference type="Proteomes" id="UP000217838">
    <property type="component" value="Unassembled WGS sequence"/>
</dbReference>
<name>A0A2A4YGB4_UNCAE</name>
<gene>
    <name evidence="2" type="ORF">COB11_04555</name>
</gene>
<dbReference type="AlphaFoldDB" id="A0A2A4YGB4"/>
<evidence type="ECO:0000313" key="3">
    <source>
        <dbReference type="Proteomes" id="UP000217838"/>
    </source>
</evidence>
<dbReference type="EMBL" id="NVUU01000049">
    <property type="protein sequence ID" value="PCI93912.1"/>
    <property type="molecule type" value="Genomic_DNA"/>
</dbReference>
<comment type="caution">
    <text evidence="2">The sequence shown here is derived from an EMBL/GenBank/DDBJ whole genome shotgun (WGS) entry which is preliminary data.</text>
</comment>
<reference evidence="3" key="1">
    <citation type="submission" date="2017-08" db="EMBL/GenBank/DDBJ databases">
        <title>A dynamic microbial community with high functional redundancy inhabits the cold, oxic subseafloor aquifer.</title>
        <authorList>
            <person name="Tully B.J."/>
            <person name="Wheat C.G."/>
            <person name="Glazer B.T."/>
            <person name="Huber J.A."/>
        </authorList>
    </citation>
    <scope>NUCLEOTIDE SEQUENCE [LARGE SCALE GENOMIC DNA]</scope>
</reference>
<proteinExistence type="predicted"/>
<evidence type="ECO:0000313" key="2">
    <source>
        <dbReference type="EMBL" id="PCI93912.1"/>
    </source>
</evidence>
<keyword evidence="1" id="KW-0175">Coiled coil</keyword>
<accession>A0A2A4YGB4</accession>
<organism evidence="2 3">
    <name type="scientific">Aerophobetes bacterium</name>
    <dbReference type="NCBI Taxonomy" id="2030807"/>
    <lineage>
        <taxon>Bacteria</taxon>
        <taxon>Candidatus Aerophobota</taxon>
    </lineage>
</organism>
<feature type="coiled-coil region" evidence="1">
    <location>
        <begin position="124"/>
        <end position="151"/>
    </location>
</feature>